<keyword evidence="1" id="KW-0472">Membrane</keyword>
<feature type="transmembrane region" description="Helical" evidence="1">
    <location>
        <begin position="273"/>
        <end position="291"/>
    </location>
</feature>
<dbReference type="Proteomes" id="UP000326611">
    <property type="component" value="Unassembled WGS sequence"/>
</dbReference>
<dbReference type="PROSITE" id="PS51257">
    <property type="entry name" value="PROKAR_LIPOPROTEIN"/>
    <property type="match status" value="1"/>
</dbReference>
<dbReference type="GO" id="GO:0016020">
    <property type="term" value="C:membrane"/>
    <property type="evidence" value="ECO:0007669"/>
    <property type="project" value="InterPro"/>
</dbReference>
<feature type="transmembrane region" description="Helical" evidence="1">
    <location>
        <begin position="248"/>
        <end position="267"/>
    </location>
</feature>
<evidence type="ECO:0000313" key="3">
    <source>
        <dbReference type="EMBL" id="VVP65527.1"/>
    </source>
</evidence>
<dbReference type="PANTHER" id="PTHR12715:SF4">
    <property type="entry name" value="EAMA DOMAIN-CONTAINING PROTEIN"/>
    <property type="match status" value="1"/>
</dbReference>
<dbReference type="Pfam" id="PF00892">
    <property type="entry name" value="EamA"/>
    <property type="match status" value="2"/>
</dbReference>
<feature type="domain" description="EamA" evidence="2">
    <location>
        <begin position="13"/>
        <end position="145"/>
    </location>
</feature>
<name>A0A5E7QX10_PSEFL</name>
<feature type="transmembrane region" description="Helical" evidence="1">
    <location>
        <begin position="100"/>
        <end position="121"/>
    </location>
</feature>
<feature type="transmembrane region" description="Helical" evidence="1">
    <location>
        <begin position="74"/>
        <end position="94"/>
    </location>
</feature>
<dbReference type="RefSeq" id="WP_150768360.1">
    <property type="nucleotide sequence ID" value="NZ_CABVIY010000001.1"/>
</dbReference>
<keyword evidence="1" id="KW-1133">Transmembrane helix</keyword>
<dbReference type="PANTHER" id="PTHR12715">
    <property type="entry name" value="TRANSPORTER, DRUG/METABOLITE EXPORTER FAMILY"/>
    <property type="match status" value="1"/>
</dbReference>
<dbReference type="EMBL" id="CABVIY010000001">
    <property type="protein sequence ID" value="VVP65527.1"/>
    <property type="molecule type" value="Genomic_DNA"/>
</dbReference>
<dbReference type="OrthoDB" id="9809509at2"/>
<keyword evidence="1" id="KW-0812">Transmembrane</keyword>
<feature type="transmembrane region" description="Helical" evidence="1">
    <location>
        <begin position="42"/>
        <end position="62"/>
    </location>
</feature>
<evidence type="ECO:0000313" key="4">
    <source>
        <dbReference type="Proteomes" id="UP000326611"/>
    </source>
</evidence>
<protein>
    <recommendedName>
        <fullName evidence="2">EamA domain-containing protein</fullName>
    </recommendedName>
</protein>
<evidence type="ECO:0000259" key="2">
    <source>
        <dbReference type="Pfam" id="PF00892"/>
    </source>
</evidence>
<dbReference type="InterPro" id="IPR037185">
    <property type="entry name" value="EmrE-like"/>
</dbReference>
<feature type="transmembrane region" description="Helical" evidence="1">
    <location>
        <begin position="219"/>
        <end position="241"/>
    </location>
</feature>
<dbReference type="AlphaFoldDB" id="A0A5E7QX10"/>
<proteinExistence type="predicted"/>
<feature type="transmembrane region" description="Helical" evidence="1">
    <location>
        <begin position="12"/>
        <end position="36"/>
    </location>
</feature>
<reference evidence="3 4" key="1">
    <citation type="submission" date="2019-09" db="EMBL/GenBank/DDBJ databases">
        <authorList>
            <person name="Chandra G."/>
            <person name="Truman W A."/>
        </authorList>
    </citation>
    <scope>NUCLEOTIDE SEQUENCE [LARGE SCALE GENOMIC DNA]</scope>
    <source>
        <strain evidence="3">PS918</strain>
    </source>
</reference>
<feature type="transmembrane region" description="Helical" evidence="1">
    <location>
        <begin position="185"/>
        <end position="207"/>
    </location>
</feature>
<feature type="domain" description="EamA" evidence="2">
    <location>
        <begin position="159"/>
        <end position="290"/>
    </location>
</feature>
<sequence length="302" mass="32192">MKVLTPSPASPLKIILAMALVVACWGYSPTGIHIGLQAYDPVHLALLRFLLASLFMAVVAMIRGIRLPSLRDVPLLMALGFFAVSLHHVAINFGQQGVSAGASSVLAQSTPLFSTLLARYVFKDRVSVWRWGCVLLGLTGVVIVVAGDHGLGSIDAHGLLILLAALSWSLYFALQKHHTGRYDGLTLVCYTVWSGTALLLIFLPGLADQVLNAPLRVQAAVLALGIFPSALAYLAWAYVLAHVDLSRATMTLYLVPPMAMAMASVALGEQPTLMVAVGAVVVLISVLALNLERRPVVQVARV</sequence>
<evidence type="ECO:0000256" key="1">
    <source>
        <dbReference type="SAM" id="Phobius"/>
    </source>
</evidence>
<dbReference type="InterPro" id="IPR052756">
    <property type="entry name" value="Alkyne_AA_exporter"/>
</dbReference>
<gene>
    <name evidence="3" type="ORF">PS918_00141</name>
</gene>
<feature type="transmembrane region" description="Helical" evidence="1">
    <location>
        <begin position="128"/>
        <end position="147"/>
    </location>
</feature>
<accession>A0A5E7QX10</accession>
<organism evidence="3 4">
    <name type="scientific">Pseudomonas fluorescens</name>
    <dbReference type="NCBI Taxonomy" id="294"/>
    <lineage>
        <taxon>Bacteria</taxon>
        <taxon>Pseudomonadati</taxon>
        <taxon>Pseudomonadota</taxon>
        <taxon>Gammaproteobacteria</taxon>
        <taxon>Pseudomonadales</taxon>
        <taxon>Pseudomonadaceae</taxon>
        <taxon>Pseudomonas</taxon>
    </lineage>
</organism>
<dbReference type="SUPFAM" id="SSF103481">
    <property type="entry name" value="Multidrug resistance efflux transporter EmrE"/>
    <property type="match status" value="2"/>
</dbReference>
<feature type="transmembrane region" description="Helical" evidence="1">
    <location>
        <begin position="153"/>
        <end position="173"/>
    </location>
</feature>
<dbReference type="InterPro" id="IPR000620">
    <property type="entry name" value="EamA_dom"/>
</dbReference>